<proteinExistence type="predicted"/>
<sequence>MSRRRGLLYCEDYPDEEENLMPIVHDDPHQSLSPNPQLAAPSYVPVTLRGPSYRYRILPACPSSFHDDQPPLLLPNVPVNKLSQEQLLYRQSGRFPLTYTTDPKYFDIPSYFYSEYQAYMSMLIYKYNVDEPILSYNLARFKQCYDMFIDDYCYHHSCLPEQFEITTKQKNYALEFYLQMDVDLFFMKTCSYRSAKPRSNDEGLYCIDEPEARYSLLPCNDCSLCQPPIHLPEQQSTIRFGPNQKFRFMNDYETILNCPADCQTRNIIYVMTCPCNKAQYIGETSQRLGDRLWFHRQHFKRIIHEFLIGEENAKHSRSGEKTSEEENKDRMLLYNHGARCPYTIQVFLRYYPGYWCFIPVTINEAMQHDANYIPSASIIVHDNVNPTSIGSRNRRHVRKTSTTRSDEDVRSCIRQLPPLPTGYTFSVRQRVAQFQYFKNKLDLDRALDDSVNLFTATVIAVLPIDAVDIVRRFVEALFITNAETNLNIAGRLFNNRETSYDLNPRNRNGSMSVEEQIQNRGDWCHNVVVEY</sequence>
<name>A0A815T939_ADIRI</name>
<comment type="caution">
    <text evidence="1">The sequence shown here is derived from an EMBL/GenBank/DDBJ whole genome shotgun (WGS) entry which is preliminary data.</text>
</comment>
<evidence type="ECO:0000313" key="1">
    <source>
        <dbReference type="EMBL" id="CAF1502174.1"/>
    </source>
</evidence>
<dbReference type="AlphaFoldDB" id="A0A815T939"/>
<dbReference type="OrthoDB" id="10080538at2759"/>
<dbReference type="Proteomes" id="UP000663852">
    <property type="component" value="Unassembled WGS sequence"/>
</dbReference>
<organism evidence="1 2">
    <name type="scientific">Adineta ricciae</name>
    <name type="common">Rotifer</name>
    <dbReference type="NCBI Taxonomy" id="249248"/>
    <lineage>
        <taxon>Eukaryota</taxon>
        <taxon>Metazoa</taxon>
        <taxon>Spiralia</taxon>
        <taxon>Gnathifera</taxon>
        <taxon>Rotifera</taxon>
        <taxon>Eurotatoria</taxon>
        <taxon>Bdelloidea</taxon>
        <taxon>Adinetida</taxon>
        <taxon>Adinetidae</taxon>
        <taxon>Adineta</taxon>
    </lineage>
</organism>
<accession>A0A815T939</accession>
<dbReference type="EMBL" id="CAJNOJ010000640">
    <property type="protein sequence ID" value="CAF1502174.1"/>
    <property type="molecule type" value="Genomic_DNA"/>
</dbReference>
<evidence type="ECO:0000313" key="2">
    <source>
        <dbReference type="Proteomes" id="UP000663852"/>
    </source>
</evidence>
<protein>
    <submittedName>
        <fullName evidence="1">Uncharacterized protein</fullName>
    </submittedName>
</protein>
<reference evidence="1" key="1">
    <citation type="submission" date="2021-02" db="EMBL/GenBank/DDBJ databases">
        <authorList>
            <person name="Nowell W R."/>
        </authorList>
    </citation>
    <scope>NUCLEOTIDE SEQUENCE</scope>
</reference>
<gene>
    <name evidence="1" type="ORF">EDS130_LOCUS42700</name>
</gene>